<feature type="region of interest" description="Disordered" evidence="1">
    <location>
        <begin position="1"/>
        <end position="46"/>
    </location>
</feature>
<evidence type="ECO:0000256" key="2">
    <source>
        <dbReference type="SAM" id="Phobius"/>
    </source>
</evidence>
<accession>A0AAN7VRU3</accession>
<protein>
    <recommendedName>
        <fullName evidence="3">DUF7719 domain-containing protein</fullName>
    </recommendedName>
</protein>
<evidence type="ECO:0000256" key="1">
    <source>
        <dbReference type="SAM" id="MobiDB-lite"/>
    </source>
</evidence>
<comment type="caution">
    <text evidence="4">The sequence shown here is derived from an EMBL/GenBank/DDBJ whole genome shotgun (WGS) entry which is preliminary data.</text>
</comment>
<name>A0AAN7VRU3_9PEZI</name>
<feature type="transmembrane region" description="Helical" evidence="2">
    <location>
        <begin position="129"/>
        <end position="147"/>
    </location>
</feature>
<feature type="compositionally biased region" description="Basic and acidic residues" evidence="1">
    <location>
        <begin position="1"/>
        <end position="21"/>
    </location>
</feature>
<dbReference type="EMBL" id="JAVRQU010000009">
    <property type="protein sequence ID" value="KAK5698731.1"/>
    <property type="molecule type" value="Genomic_DNA"/>
</dbReference>
<feature type="domain" description="DUF7719" evidence="3">
    <location>
        <begin position="166"/>
        <end position="215"/>
    </location>
</feature>
<evidence type="ECO:0000259" key="3">
    <source>
        <dbReference type="Pfam" id="PF24841"/>
    </source>
</evidence>
<gene>
    <name evidence="4" type="ORF">LTR97_006379</name>
</gene>
<dbReference type="PANTHER" id="PTHR37846:SF1">
    <property type="entry name" value="DEACETYLASE-LIKE PROTEIN"/>
    <property type="match status" value="1"/>
</dbReference>
<dbReference type="Proteomes" id="UP001310594">
    <property type="component" value="Unassembled WGS sequence"/>
</dbReference>
<dbReference type="PANTHER" id="PTHR37846">
    <property type="entry name" value="YALI0B21296P"/>
    <property type="match status" value="1"/>
</dbReference>
<evidence type="ECO:0000313" key="4">
    <source>
        <dbReference type="EMBL" id="KAK5698731.1"/>
    </source>
</evidence>
<dbReference type="AlphaFoldDB" id="A0AAN7VRU3"/>
<keyword evidence="2" id="KW-0812">Transmembrane</keyword>
<organism evidence="4 5">
    <name type="scientific">Elasticomyces elasticus</name>
    <dbReference type="NCBI Taxonomy" id="574655"/>
    <lineage>
        <taxon>Eukaryota</taxon>
        <taxon>Fungi</taxon>
        <taxon>Dikarya</taxon>
        <taxon>Ascomycota</taxon>
        <taxon>Pezizomycotina</taxon>
        <taxon>Dothideomycetes</taxon>
        <taxon>Dothideomycetidae</taxon>
        <taxon>Mycosphaerellales</taxon>
        <taxon>Teratosphaeriaceae</taxon>
        <taxon>Elasticomyces</taxon>
    </lineage>
</organism>
<proteinExistence type="predicted"/>
<dbReference type="Pfam" id="PF24841">
    <property type="entry name" value="DUF7719"/>
    <property type="match status" value="1"/>
</dbReference>
<keyword evidence="2" id="KW-0472">Membrane</keyword>
<reference evidence="4" key="1">
    <citation type="submission" date="2023-08" db="EMBL/GenBank/DDBJ databases">
        <title>Black Yeasts Isolated from many extreme environments.</title>
        <authorList>
            <person name="Coleine C."/>
            <person name="Stajich J.E."/>
            <person name="Selbmann L."/>
        </authorList>
    </citation>
    <scope>NUCLEOTIDE SEQUENCE</scope>
    <source>
        <strain evidence="4">CCFEE 5810</strain>
    </source>
</reference>
<sequence length="216" mass="24555">MSDNEGPRNRKERRAAARESGKPVASATSAPKLKLAQPDRSKPKGKTLLDVYDDKKSLLDQGQTFDPKYNDGLVRDEGGNILEAGLGDDELIGPLGQAVFWSAVLGMLHFTFDVLIYNQYRQEIEWRPIFTRTLTILPVLFLLVWMLRSEFAERFHMVKQVFYFATAVDGYYYVMKNTPPLGTLWIWSVIEMDVAFAAGSVASNVLYLLWKGYTIF</sequence>
<keyword evidence="2" id="KW-1133">Transmembrane helix</keyword>
<evidence type="ECO:0000313" key="5">
    <source>
        <dbReference type="Proteomes" id="UP001310594"/>
    </source>
</evidence>
<dbReference type="InterPro" id="IPR056136">
    <property type="entry name" value="DUF7719"/>
</dbReference>
<feature type="transmembrane region" description="Helical" evidence="2">
    <location>
        <begin position="184"/>
        <end position="210"/>
    </location>
</feature>